<keyword evidence="4" id="KW-1185">Reference proteome</keyword>
<feature type="region of interest" description="Disordered" evidence="1">
    <location>
        <begin position="456"/>
        <end position="480"/>
    </location>
</feature>
<dbReference type="OrthoDB" id="26371at2759"/>
<evidence type="ECO:0000313" key="3">
    <source>
        <dbReference type="EMBL" id="KAG5501548.1"/>
    </source>
</evidence>
<dbReference type="SMART" id="SM00164">
    <property type="entry name" value="TBC"/>
    <property type="match status" value="1"/>
</dbReference>
<dbReference type="GO" id="GO:0005096">
    <property type="term" value="F:GTPase activator activity"/>
    <property type="evidence" value="ECO:0007669"/>
    <property type="project" value="TreeGrafter"/>
</dbReference>
<gene>
    <name evidence="3" type="ORF">JKF63_03378</name>
</gene>
<dbReference type="Pfam" id="PF00566">
    <property type="entry name" value="RabGAP-TBC"/>
    <property type="match status" value="2"/>
</dbReference>
<dbReference type="PROSITE" id="PS50086">
    <property type="entry name" value="TBC_RABGAP"/>
    <property type="match status" value="1"/>
</dbReference>
<dbReference type="Proteomes" id="UP000674318">
    <property type="component" value="Unassembled WGS sequence"/>
</dbReference>
<comment type="caution">
    <text evidence="3">The sequence shown here is derived from an EMBL/GenBank/DDBJ whole genome shotgun (WGS) entry which is preliminary data.</text>
</comment>
<evidence type="ECO:0000313" key="4">
    <source>
        <dbReference type="Proteomes" id="UP000674318"/>
    </source>
</evidence>
<dbReference type="AlphaFoldDB" id="A0A836LHA1"/>
<feature type="region of interest" description="Disordered" evidence="1">
    <location>
        <begin position="623"/>
        <end position="643"/>
    </location>
</feature>
<dbReference type="PANTHER" id="PTHR22957:SF212">
    <property type="entry name" value="RELATED TO THE N TERMINUS OF TRE ONCOGENE, ISOFORM A"/>
    <property type="match status" value="1"/>
</dbReference>
<dbReference type="EMBL" id="JAFJZO010000027">
    <property type="protein sequence ID" value="KAG5501548.1"/>
    <property type="molecule type" value="Genomic_DNA"/>
</dbReference>
<name>A0A836LHA1_9TRYP</name>
<organism evidence="3 4">
    <name type="scientific">Porcisia hertigi</name>
    <dbReference type="NCBI Taxonomy" id="2761500"/>
    <lineage>
        <taxon>Eukaryota</taxon>
        <taxon>Discoba</taxon>
        <taxon>Euglenozoa</taxon>
        <taxon>Kinetoplastea</taxon>
        <taxon>Metakinetoplastina</taxon>
        <taxon>Trypanosomatida</taxon>
        <taxon>Trypanosomatidae</taxon>
        <taxon>Leishmaniinae</taxon>
        <taxon>Porcisia</taxon>
    </lineage>
</organism>
<dbReference type="InterPro" id="IPR035969">
    <property type="entry name" value="Rab-GAP_TBC_sf"/>
</dbReference>
<dbReference type="RefSeq" id="XP_067756171.1">
    <property type="nucleotide sequence ID" value="XM_067899381.1"/>
</dbReference>
<sequence length="1014" mass="107085">MEGEKNVGVLPFCVRRLRGPGRVRRVPPGTAYLSAGALLRRLLRYSEDGEVRVEVVREVASVASFLAGHPEGGRVEAVSAEEELPPTAGAPHAQLWSKDVKDIRRMSQARRENASVLVMETERRHTAEQESRLSSLLQALPLLRVLPPQSLLQQAYTEDLSAEPASGTLTALHCTRNMSASTPTLSTSDSAYGGQCPMGLISSSGGDTGGGGRSTGANLDPRRVAMPASLEKRSSDQRSLDLPAIFSPEETAVSHGTQQLQISRPLTCAAANGACGVNNSDGEVRFHPKSHLSVANPMTDSSRAGAQISVPQAAVESRGATTASRSVDCAAEKKSPTPLEVPSECVPLPVPTAGAAVAGTLNGIFIEGGLGVTIKLGASCDEPNSLRSVAWGGCRPALLRAVVWRLLSEYAPAAVARQKAELQRKRRQYEGYTRQYCSALKMLSLSKSLPTSPPLSSSYRWHEGAGGAGGGDGSRDSLPVSWSVNTRPSPIRPLGMTLSGGTSTTPAGESLSSHEHAILHQMLLDLPRHQSPIFHAHRSLAGMARCLFLWSQRHPAVGYVQGMDDVVAVFYQVFLTDALRQFARESEHAVACTCALHSPSMAHAAQVQKGSVAVSCCDSENGGAGDDRDDAGASAKGKGLGSTISDRDTRAVMRLLVSSLASPEGQTCRSSAVPSTLSGVSALSEPATGAAASAALSLYLSEADLDILSDTPAALDAVLAQLPESYLTQIEGDTYWCAGRVLSLLQDNFMPGQPGILRNVRRLESLVRAVDPPLMALLDEYGLTVMDGCFQWFHCLLARELPLTLLLRLWDCYLSIGIGGDRAPMAASVANGAPTMPVSLASTMAAQRSSASDEAIMYFHVCVCCALLRNLRPHLMSPSSGTSTPAAASAPSGRWAAAALATVLPVFGSSSSLHEGGGASTASGVALCTSPTAAPGIDVVMSILKHPFKALFPQYATARRPPPLSPDREDRCEPIPKSASTPAPVESSLEAAMRWLDLLIADAYCIWRQHPIRD</sequence>
<protein>
    <recommendedName>
        <fullName evidence="2">Rab-GAP TBC domain-containing protein</fullName>
    </recommendedName>
</protein>
<dbReference type="PANTHER" id="PTHR22957">
    <property type="entry name" value="TBC1 DOMAIN FAMILY MEMBER GTPASE-ACTIVATING PROTEIN"/>
    <property type="match status" value="1"/>
</dbReference>
<dbReference type="GeneID" id="94289458"/>
<dbReference type="InterPro" id="IPR000195">
    <property type="entry name" value="Rab-GAP-TBC_dom"/>
</dbReference>
<feature type="domain" description="Rab-GAP TBC" evidence="2">
    <location>
        <begin position="394"/>
        <end position="817"/>
    </location>
</feature>
<dbReference type="SUPFAM" id="SSF47923">
    <property type="entry name" value="Ypt/Rab-GAP domain of gyp1p"/>
    <property type="match status" value="2"/>
</dbReference>
<feature type="region of interest" description="Disordered" evidence="1">
    <location>
        <begin position="959"/>
        <end position="983"/>
    </location>
</feature>
<evidence type="ECO:0000259" key="2">
    <source>
        <dbReference type="PROSITE" id="PS50086"/>
    </source>
</evidence>
<reference evidence="3 4" key="1">
    <citation type="submission" date="2021-02" db="EMBL/GenBank/DDBJ databases">
        <title>Porcisia hertigi Genome sequencing and assembly.</title>
        <authorList>
            <person name="Almutairi H."/>
            <person name="Gatherer D."/>
        </authorList>
    </citation>
    <scope>NUCLEOTIDE SEQUENCE [LARGE SCALE GENOMIC DNA]</scope>
    <source>
        <strain evidence="3 4">C119</strain>
    </source>
</reference>
<accession>A0A836LHA1</accession>
<proteinExistence type="predicted"/>
<dbReference type="KEGG" id="phet:94289458"/>
<evidence type="ECO:0000256" key="1">
    <source>
        <dbReference type="SAM" id="MobiDB-lite"/>
    </source>
</evidence>
<dbReference type="Gene3D" id="1.10.472.80">
    <property type="entry name" value="Ypt/Rab-GAP domain of gyp1p, domain 3"/>
    <property type="match status" value="1"/>
</dbReference>
<dbReference type="Gene3D" id="1.10.8.270">
    <property type="entry name" value="putative rabgap domain of human tbc1 domain family member 14 like domains"/>
    <property type="match status" value="1"/>
</dbReference>